<feature type="region of interest" description="Disordered" evidence="1">
    <location>
        <begin position="46"/>
        <end position="80"/>
    </location>
</feature>
<evidence type="ECO:0008006" key="4">
    <source>
        <dbReference type="Google" id="ProtNLM"/>
    </source>
</evidence>
<name>A0ABV8QI34_9GAMM</name>
<keyword evidence="3" id="KW-1185">Reference proteome</keyword>
<comment type="caution">
    <text evidence="2">The sequence shown here is derived from an EMBL/GenBank/DDBJ whole genome shotgun (WGS) entry which is preliminary data.</text>
</comment>
<dbReference type="EMBL" id="JBHSDI010000042">
    <property type="protein sequence ID" value="MFC4260045.1"/>
    <property type="molecule type" value="Genomic_DNA"/>
</dbReference>
<proteinExistence type="predicted"/>
<evidence type="ECO:0000256" key="1">
    <source>
        <dbReference type="SAM" id="MobiDB-lite"/>
    </source>
</evidence>
<dbReference type="Proteomes" id="UP001595798">
    <property type="component" value="Unassembled WGS sequence"/>
</dbReference>
<reference evidence="3" key="1">
    <citation type="journal article" date="2019" name="Int. J. Syst. Evol. Microbiol.">
        <title>The Global Catalogue of Microorganisms (GCM) 10K type strain sequencing project: providing services to taxonomists for standard genome sequencing and annotation.</title>
        <authorList>
            <consortium name="The Broad Institute Genomics Platform"/>
            <consortium name="The Broad Institute Genome Sequencing Center for Infectious Disease"/>
            <person name="Wu L."/>
            <person name="Ma J."/>
        </authorList>
    </citation>
    <scope>NUCLEOTIDE SEQUENCE [LARGE SCALE GENOMIC DNA]</scope>
    <source>
        <strain evidence="3">CECT 7297</strain>
    </source>
</reference>
<accession>A0ABV8QI34</accession>
<organism evidence="2 3">
    <name type="scientific">Marinobacter lacisalsi</name>
    <dbReference type="NCBI Taxonomy" id="475979"/>
    <lineage>
        <taxon>Bacteria</taxon>
        <taxon>Pseudomonadati</taxon>
        <taxon>Pseudomonadota</taxon>
        <taxon>Gammaproteobacteria</taxon>
        <taxon>Pseudomonadales</taxon>
        <taxon>Marinobacteraceae</taxon>
        <taxon>Marinobacter</taxon>
    </lineage>
</organism>
<dbReference type="InterPro" id="IPR036680">
    <property type="entry name" value="SPOR-like_sf"/>
</dbReference>
<evidence type="ECO:0000313" key="2">
    <source>
        <dbReference type="EMBL" id="MFC4260045.1"/>
    </source>
</evidence>
<protein>
    <recommendedName>
        <fullName evidence="4">SPOR domain-containing protein</fullName>
    </recommendedName>
</protein>
<sequence>MRWLVLFLVVANVAIFLWFSVNEAENVRSVDEGRLPRVSEIEMIDRQGASPVPEQSPPAARVADQPKIPESVPPVEATPDPGAEQCFGIGWFEEESHAQAYRREFVRQEAGVEFRGLTRKEESLEPFHWVIVPPLDSREAALERYRELVAMGVEAYVVPSGERQNAISLGLFRSRRSAEGVLQRRQQQNIDAILVMFPRNQISYALVFEGVPPRSFNDLSDASGQSEAGLQLIEFSACEGVATAEKNP</sequence>
<evidence type="ECO:0000313" key="3">
    <source>
        <dbReference type="Proteomes" id="UP001595798"/>
    </source>
</evidence>
<dbReference type="SUPFAM" id="SSF110997">
    <property type="entry name" value="Sporulation related repeat"/>
    <property type="match status" value="1"/>
</dbReference>
<gene>
    <name evidence="2" type="ORF">ACFOZ5_13540</name>
</gene>
<dbReference type="RefSeq" id="WP_379888179.1">
    <property type="nucleotide sequence ID" value="NZ_JBHSDI010000042.1"/>
</dbReference>